<dbReference type="InterPro" id="IPR020904">
    <property type="entry name" value="Sc_DH/Rdtase_CS"/>
</dbReference>
<dbReference type="Gene3D" id="3.40.50.720">
    <property type="entry name" value="NAD(P)-binding Rossmann-like Domain"/>
    <property type="match status" value="1"/>
</dbReference>
<evidence type="ECO:0000256" key="2">
    <source>
        <dbReference type="RuleBase" id="RU000363"/>
    </source>
</evidence>
<protein>
    <submittedName>
        <fullName evidence="4">3-hydroxyacyl-CoA dehydrogenase</fullName>
    </submittedName>
</protein>
<gene>
    <name evidence="4" type="ORF">VQ02_00130</name>
</gene>
<accession>A0A0J6TC81</accession>
<dbReference type="PANTHER" id="PTHR42879:SF2">
    <property type="entry name" value="3-OXOACYL-[ACYL-CARRIER-PROTEIN] REDUCTASE FABG"/>
    <property type="match status" value="1"/>
</dbReference>
<evidence type="ECO:0000313" key="5">
    <source>
        <dbReference type="Proteomes" id="UP000035955"/>
    </source>
</evidence>
<comment type="caution">
    <text evidence="4">The sequence shown here is derived from an EMBL/GenBank/DDBJ whole genome shotgun (WGS) entry which is preliminary data.</text>
</comment>
<reference evidence="4 5" key="1">
    <citation type="submission" date="2015-03" db="EMBL/GenBank/DDBJ databases">
        <title>Genome sequencing of Methylobacterium variabile DSM 16961.</title>
        <authorList>
            <person name="Chaudhry V."/>
            <person name="Patil P.B."/>
        </authorList>
    </citation>
    <scope>NUCLEOTIDE SEQUENCE [LARGE SCALE GENOMIC DNA]</scope>
    <source>
        <strain evidence="4 5">DSM 16961</strain>
    </source>
</reference>
<sequence>MADAPSPPRHVLVTGAARGIGRAIAAGFVAAGERVTVLGRKPESSERARSELGAAHAVAADVSDAAALERALKDAAAAGGPVDVLVNNAGGAETAPLARSDVDTLRRMMALNLEPVLVAARAVAPAMKASGAGRIVTVASTAGLKGYGYVSAYCAAKHAVVGLTRALALELAGTGITVNAVCPGFTDTDLVGHAIDGLEAKTGRDRDDLLAEFTRHNPMGRLIRPEEVADAVLWLAGAGAGAVTGQAIAVAGGEL</sequence>
<dbReference type="OrthoDB" id="9804774at2"/>
<keyword evidence="5" id="KW-1185">Reference proteome</keyword>
<dbReference type="GO" id="GO:0032787">
    <property type="term" value="P:monocarboxylic acid metabolic process"/>
    <property type="evidence" value="ECO:0007669"/>
    <property type="project" value="UniProtKB-ARBA"/>
</dbReference>
<dbReference type="PATRIC" id="fig|298794.3.peg.26"/>
<dbReference type="EMBL" id="LABY01000001">
    <property type="protein sequence ID" value="KMO43462.1"/>
    <property type="molecule type" value="Genomic_DNA"/>
</dbReference>
<feature type="domain" description="Ketoreductase" evidence="3">
    <location>
        <begin position="9"/>
        <end position="175"/>
    </location>
</feature>
<organism evidence="4 5">
    <name type="scientific">Methylobacterium variabile</name>
    <dbReference type="NCBI Taxonomy" id="298794"/>
    <lineage>
        <taxon>Bacteria</taxon>
        <taxon>Pseudomonadati</taxon>
        <taxon>Pseudomonadota</taxon>
        <taxon>Alphaproteobacteria</taxon>
        <taxon>Hyphomicrobiales</taxon>
        <taxon>Methylobacteriaceae</taxon>
        <taxon>Methylobacterium</taxon>
    </lineage>
</organism>
<dbReference type="PRINTS" id="PR00080">
    <property type="entry name" value="SDRFAMILY"/>
</dbReference>
<dbReference type="AlphaFoldDB" id="A0A0J6TC81"/>
<evidence type="ECO:0000256" key="1">
    <source>
        <dbReference type="ARBA" id="ARBA00006484"/>
    </source>
</evidence>
<dbReference type="InterPro" id="IPR057326">
    <property type="entry name" value="KR_dom"/>
</dbReference>
<proteinExistence type="inferred from homology"/>
<dbReference type="RefSeq" id="WP_048442115.1">
    <property type="nucleotide sequence ID" value="NZ_LABY01000001.1"/>
</dbReference>
<dbReference type="InterPro" id="IPR036291">
    <property type="entry name" value="NAD(P)-bd_dom_sf"/>
</dbReference>
<dbReference type="PANTHER" id="PTHR42879">
    <property type="entry name" value="3-OXOACYL-(ACYL-CARRIER-PROTEIN) REDUCTASE"/>
    <property type="match status" value="1"/>
</dbReference>
<dbReference type="Pfam" id="PF00106">
    <property type="entry name" value="adh_short"/>
    <property type="match status" value="1"/>
</dbReference>
<comment type="similarity">
    <text evidence="1 2">Belongs to the short-chain dehydrogenases/reductases (SDR) family.</text>
</comment>
<dbReference type="PRINTS" id="PR00081">
    <property type="entry name" value="GDHRDH"/>
</dbReference>
<dbReference type="SMART" id="SM00822">
    <property type="entry name" value="PKS_KR"/>
    <property type="match status" value="1"/>
</dbReference>
<dbReference type="FunFam" id="3.40.50.720:FF:000084">
    <property type="entry name" value="Short-chain dehydrogenase reductase"/>
    <property type="match status" value="1"/>
</dbReference>
<name>A0A0J6TC81_9HYPH</name>
<dbReference type="PROSITE" id="PS00061">
    <property type="entry name" value="ADH_SHORT"/>
    <property type="match status" value="1"/>
</dbReference>
<dbReference type="CDD" id="cd05233">
    <property type="entry name" value="SDR_c"/>
    <property type="match status" value="1"/>
</dbReference>
<dbReference type="Proteomes" id="UP000035955">
    <property type="component" value="Unassembled WGS sequence"/>
</dbReference>
<dbReference type="InterPro" id="IPR050259">
    <property type="entry name" value="SDR"/>
</dbReference>
<dbReference type="SUPFAM" id="SSF51735">
    <property type="entry name" value="NAD(P)-binding Rossmann-fold domains"/>
    <property type="match status" value="1"/>
</dbReference>
<dbReference type="InterPro" id="IPR002347">
    <property type="entry name" value="SDR_fam"/>
</dbReference>
<evidence type="ECO:0000259" key="3">
    <source>
        <dbReference type="SMART" id="SM00822"/>
    </source>
</evidence>
<evidence type="ECO:0000313" key="4">
    <source>
        <dbReference type="EMBL" id="KMO43462.1"/>
    </source>
</evidence>